<dbReference type="Proteomes" id="UP000023351">
    <property type="component" value="Unassembled WGS sequence"/>
</dbReference>
<comment type="caution">
    <text evidence="1">The sequence shown here is derived from an EMBL/GenBank/DDBJ whole genome shotgun (WGS) entry which is preliminary data.</text>
</comment>
<dbReference type="NCBIfam" id="TIGR04474">
    <property type="entry name" value="tcm_partner"/>
    <property type="match status" value="1"/>
</dbReference>
<dbReference type="AlphaFoldDB" id="X8DSC9"/>
<evidence type="ECO:0000313" key="1">
    <source>
        <dbReference type="EMBL" id="EUA70936.1"/>
    </source>
</evidence>
<reference evidence="1 2" key="1">
    <citation type="submission" date="2013-12" db="EMBL/GenBank/DDBJ databases">
        <authorList>
            <person name="Zelazny A."/>
            <person name="Olivier K."/>
            <person name="Holland S."/>
            <person name="Lenaerts A."/>
            <person name="Ordway D."/>
            <person name="DeGroote M.A."/>
            <person name="Parker T."/>
            <person name="Sizemore C."/>
            <person name="Tallon L.J."/>
            <person name="Sadzewicz L.K."/>
            <person name="Sengamalay N."/>
            <person name="Fraser C.M."/>
            <person name="Hine E."/>
            <person name="Shefchek K.A."/>
            <person name="Das S.P."/>
            <person name="Tettelin H."/>
        </authorList>
    </citation>
    <scope>NUCLEOTIDE SEQUENCE [LARGE SCALE GENOMIC DNA]</scope>
    <source>
        <strain evidence="1 2">1513</strain>
    </source>
</reference>
<evidence type="ECO:0000313" key="2">
    <source>
        <dbReference type="Proteomes" id="UP000023351"/>
    </source>
</evidence>
<accession>X8DSC9</accession>
<organism evidence="1 2">
    <name type="scientific">Mycobacteroides abscessus subsp. bolletii 1513</name>
    <dbReference type="NCBI Taxonomy" id="1299321"/>
    <lineage>
        <taxon>Bacteria</taxon>
        <taxon>Bacillati</taxon>
        <taxon>Actinomycetota</taxon>
        <taxon>Actinomycetes</taxon>
        <taxon>Mycobacteriales</taxon>
        <taxon>Mycobacteriaceae</taxon>
        <taxon>Mycobacteroides</taxon>
        <taxon>Mycobacteroides abscessus</taxon>
    </lineage>
</organism>
<sequence>MAPKTVPWDAEPHTKMKHELYERYLHRWMPIMSQGWGGDVTYAEGFAGPGIYTDGSPGSPVIALRAILDDPKLRTTSRKMRLLFVDHEPKCTALLNERLAVAAAPVALHDLPKYGITVDIKTGECVPTLEQLLAAHSAWGRPMLVVLDTWGGAVPLDLVRRVADNGNSEVIITMLPQYFSRFADVSDLTQGDEVFGGTGWRKVAEQPSEMKARWLLQHYRETIRAAGFNFILDFELIDLRGKSLYLVFGTTHVRGLEKMKEAMWDVDSVSGVGYRDPRDPDQQTLEIEFEPNTEPLKRLIMARLRALGVQWATVRSLRDFALYRTVFKASQVRPLLETMAANGELKSDRADGTVGYQSSVRLP</sequence>
<dbReference type="PATRIC" id="fig|1299321.3.peg.2502"/>
<name>X8DSC9_9MYCO</name>
<dbReference type="InterPro" id="IPR031009">
    <property type="entry name" value="Tcm_partner"/>
</dbReference>
<protein>
    <recommendedName>
        <fullName evidence="3">Three-Cys-motif partner protein TcmP</fullName>
    </recommendedName>
</protein>
<gene>
    <name evidence="1" type="ORF">I540_2583</name>
</gene>
<proteinExistence type="predicted"/>
<evidence type="ECO:0008006" key="3">
    <source>
        <dbReference type="Google" id="ProtNLM"/>
    </source>
</evidence>
<dbReference type="EMBL" id="JAOJ01000002">
    <property type="protein sequence ID" value="EUA70936.1"/>
    <property type="molecule type" value="Genomic_DNA"/>
</dbReference>